<keyword evidence="4 6" id="KW-0949">S-adenosyl-L-methionine</keyword>
<feature type="region of interest" description="Disordered" evidence="7">
    <location>
        <begin position="413"/>
        <end position="519"/>
    </location>
</feature>
<evidence type="ECO:0000256" key="8">
    <source>
        <dbReference type="SAM" id="Phobius"/>
    </source>
</evidence>
<feature type="compositionally biased region" description="Basic residues" evidence="7">
    <location>
        <begin position="423"/>
        <end position="441"/>
    </location>
</feature>
<dbReference type="SMART" id="SM00034">
    <property type="entry name" value="CLECT"/>
    <property type="match status" value="1"/>
</dbReference>
<keyword evidence="8" id="KW-0472">Membrane</keyword>
<evidence type="ECO:0000256" key="4">
    <source>
        <dbReference type="ARBA" id="ARBA00022691"/>
    </source>
</evidence>
<dbReference type="PANTHER" id="PTHR22807">
    <property type="entry name" value="NOP2 YEAST -RELATED NOL1/NOP2/FMU SUN DOMAIN-CONTAINING"/>
    <property type="match status" value="1"/>
</dbReference>
<evidence type="ECO:0000256" key="5">
    <source>
        <dbReference type="ARBA" id="ARBA00022884"/>
    </source>
</evidence>
<keyword evidence="2 6" id="KW-0489">Methyltransferase</keyword>
<feature type="compositionally biased region" description="Low complexity" evidence="7">
    <location>
        <begin position="458"/>
        <end position="470"/>
    </location>
</feature>
<feature type="compositionally biased region" description="Basic and acidic residues" evidence="7">
    <location>
        <begin position="442"/>
        <end position="452"/>
    </location>
</feature>
<dbReference type="Gene3D" id="3.40.50.150">
    <property type="entry name" value="Vaccinia Virus protein VP39"/>
    <property type="match status" value="1"/>
</dbReference>
<keyword evidence="8" id="KW-0812">Transmembrane</keyword>
<evidence type="ECO:0000256" key="6">
    <source>
        <dbReference type="PROSITE-ProRule" id="PRU01023"/>
    </source>
</evidence>
<dbReference type="SUPFAM" id="SSF56436">
    <property type="entry name" value="C-type lectin-like"/>
    <property type="match status" value="1"/>
</dbReference>
<comment type="caution">
    <text evidence="11">The sequence shown here is derived from an EMBL/GenBank/DDBJ whole genome shotgun (WGS) entry which is preliminary data.</text>
</comment>
<organism evidence="11 12">
    <name type="scientific">Chrysophaeum taylorii</name>
    <dbReference type="NCBI Taxonomy" id="2483200"/>
    <lineage>
        <taxon>Eukaryota</taxon>
        <taxon>Sar</taxon>
        <taxon>Stramenopiles</taxon>
        <taxon>Ochrophyta</taxon>
        <taxon>Pelagophyceae</taxon>
        <taxon>Pelagomonadales</taxon>
        <taxon>Pelagomonadaceae</taxon>
        <taxon>Chrysophaeum</taxon>
    </lineage>
</organism>
<keyword evidence="5 6" id="KW-0694">RNA-binding</keyword>
<dbReference type="InterPro" id="IPR016186">
    <property type="entry name" value="C-type_lectin-like/link_sf"/>
</dbReference>
<gene>
    <name evidence="11" type="ORF">CTAYLR_003932</name>
</gene>
<dbReference type="Proteomes" id="UP001230188">
    <property type="component" value="Unassembled WGS sequence"/>
</dbReference>
<dbReference type="Gene3D" id="6.20.240.40">
    <property type="match status" value="1"/>
</dbReference>
<evidence type="ECO:0000256" key="2">
    <source>
        <dbReference type="ARBA" id="ARBA00022603"/>
    </source>
</evidence>
<dbReference type="Pfam" id="PF01189">
    <property type="entry name" value="Methyltr_RsmB-F"/>
    <property type="match status" value="1"/>
</dbReference>
<dbReference type="InterPro" id="IPR001304">
    <property type="entry name" value="C-type_lectin-like"/>
</dbReference>
<comment type="similarity">
    <text evidence="1 6">Belongs to the class I-like SAM-binding methyltransferase superfamily. RsmB/NOP family.</text>
</comment>
<evidence type="ECO:0000313" key="11">
    <source>
        <dbReference type="EMBL" id="KAJ8600742.1"/>
    </source>
</evidence>
<dbReference type="EMBL" id="JAQMWT010000480">
    <property type="protein sequence ID" value="KAJ8600742.1"/>
    <property type="molecule type" value="Genomic_DNA"/>
</dbReference>
<dbReference type="PRINTS" id="PR02008">
    <property type="entry name" value="RCMTFAMILY"/>
</dbReference>
<feature type="region of interest" description="Disordered" evidence="7">
    <location>
        <begin position="323"/>
        <end position="345"/>
    </location>
</feature>
<dbReference type="Pfam" id="PF00059">
    <property type="entry name" value="Lectin_C"/>
    <property type="match status" value="1"/>
</dbReference>
<feature type="binding site" evidence="6">
    <location>
        <position position="177"/>
    </location>
    <ligand>
        <name>S-adenosyl-L-methionine</name>
        <dbReference type="ChEBI" id="CHEBI:59789"/>
    </ligand>
</feature>
<dbReference type="Gene3D" id="3.10.100.10">
    <property type="entry name" value="Mannose-Binding Protein A, subunit A"/>
    <property type="match status" value="1"/>
</dbReference>
<feature type="domain" description="C-type lectin" evidence="9">
    <location>
        <begin position="563"/>
        <end position="677"/>
    </location>
</feature>
<dbReference type="PANTHER" id="PTHR22807:SF61">
    <property type="entry name" value="NOL1_NOP2_SUN FAMILY PROTEIN _ ANTITERMINATION NUSB DOMAIN-CONTAINING PROTEIN"/>
    <property type="match status" value="1"/>
</dbReference>
<sequence length="1154" mass="125811">MHRLEALDAFFSPIFGSRWENIRRGLAEPRRHVAWVNPFTSRDGALVGDGWEVTRHSGCSLLVRRGGTTLLRGGNRSSHYALDGASALAALAVAPVAGDRVLDLCAAPGGKALVLAGQLRDGGGALIANEKVAARRTRLRRVLETYLPGRPLLEARDVPRAQRLDQAGLHVAVAGIDATDRRAFRTLPFAFDKILVDAPCSGERYFVHGASDHWSASRVKRDAKLQLAILRGAVVALGPRGRLVYCTCSIAPGQNDDVVDKFLNKVHKSTGRRLRVDDPLANLPRDSVAAGAERTSYGAMMLPDTTPYGPLYWTVLAAEESDDGGWQHSPRGKKARAVSKATPRRSSIVEGEVPLEPGTEVMRRCAVREAMKCGREHLRGTVVRVEDRGVVVAWAPDGVEEMVSRRRAQTFADAFQRLPRQHDYRRRKAQPTTSTRKKRRSDPKSSETRQCDPEVEVPPETTTTTTTNVDLPPPPPPPQEQRDEPPPPPDEEPDDTPQTTHPRETFSSSSSSGNIVTSKRSINAAVDELRQRKADPEQSVDWHGGPGFGSSGHVWINVGLVRYDVHSAKPWNKARDHCREKGGELAKVRDNDANDALIRLAKSRGYVSLWLGAQDKGTEGDWLWIVDRERLDEGGFAAWCEGGPTNFAAGADCLLLSADVECWIDDLCALHVPYACETPIDDASGDAFARVDDAACRADPSFDDGVMCTTMAPSSGSLAADSCWASCESSYPFSLAVATYSPANSTCCCSTRCSCLERDVIGARTAIATDNPGPFNDASEIQYCDVQALETYCARYGYYDTSLFDADRVAVERTACDAVAAADERAWVECCCAADETRCCPNESAESCAQATYDDAVVASFRRYAGVSCARRDDLDDGELCFELAYAQVDPWYQCWNYCQANYPLRVAAAYGVPADNQCCCVTACACYEEEDGTKMAIADDLPGPSNDANDVKLCDDDDDIDDETAAANAALVYATRSAVRCRSGVVEDHETCSEVDYRASSNAGKTTRECWDHCANTFDYPLAASYADPSDDACCCISQCVCYDQDDAFLLAIAVDAPGILNDANEVESCEDLVGDLTDDDRPGPPSALVVTLSVLFALLCSGLVACVCYRERDRVRRAYTRFVPTAILFDRHSEDNHLIVADDVEITERAML</sequence>
<evidence type="ECO:0000313" key="12">
    <source>
        <dbReference type="Proteomes" id="UP001230188"/>
    </source>
</evidence>
<proteinExistence type="inferred from homology"/>
<evidence type="ECO:0000256" key="1">
    <source>
        <dbReference type="ARBA" id="ARBA00007494"/>
    </source>
</evidence>
<dbReference type="InterPro" id="IPR049560">
    <property type="entry name" value="MeTrfase_RsmB-F_NOP2_cat"/>
</dbReference>
<dbReference type="InterPro" id="IPR023267">
    <property type="entry name" value="RCMT"/>
</dbReference>
<evidence type="ECO:0000256" key="7">
    <source>
        <dbReference type="SAM" id="MobiDB-lite"/>
    </source>
</evidence>
<dbReference type="InterPro" id="IPR016187">
    <property type="entry name" value="CTDL_fold"/>
</dbReference>
<dbReference type="GO" id="GO:0008173">
    <property type="term" value="F:RNA methyltransferase activity"/>
    <property type="evidence" value="ECO:0007669"/>
    <property type="project" value="InterPro"/>
</dbReference>
<evidence type="ECO:0000259" key="9">
    <source>
        <dbReference type="PROSITE" id="PS50041"/>
    </source>
</evidence>
<dbReference type="SUPFAM" id="SSF53335">
    <property type="entry name" value="S-adenosyl-L-methionine-dependent methyltransferases"/>
    <property type="match status" value="1"/>
</dbReference>
<dbReference type="CDD" id="cd00037">
    <property type="entry name" value="CLECT"/>
    <property type="match status" value="1"/>
</dbReference>
<feature type="binding site" evidence="6">
    <location>
        <position position="130"/>
    </location>
    <ligand>
        <name>S-adenosyl-L-methionine</name>
        <dbReference type="ChEBI" id="CHEBI:59789"/>
    </ligand>
</feature>
<dbReference type="AlphaFoldDB" id="A0AAD7UB61"/>
<dbReference type="GO" id="GO:0001510">
    <property type="term" value="P:RNA methylation"/>
    <property type="evidence" value="ECO:0007669"/>
    <property type="project" value="InterPro"/>
</dbReference>
<accession>A0AAD7UB61</accession>
<feature type="domain" description="SAM-dependent MTase RsmB/NOP-type" evidence="10">
    <location>
        <begin position="6"/>
        <end position="319"/>
    </location>
</feature>
<dbReference type="PROSITE" id="PS01153">
    <property type="entry name" value="NOL1_NOP2_SUN"/>
    <property type="match status" value="1"/>
</dbReference>
<feature type="active site" description="Nucleophile" evidence="6">
    <location>
        <position position="248"/>
    </location>
</feature>
<reference evidence="11" key="1">
    <citation type="submission" date="2023-01" db="EMBL/GenBank/DDBJ databases">
        <title>Metagenome sequencing of chrysophaentin producing Chrysophaeum taylorii.</title>
        <authorList>
            <person name="Davison J."/>
            <person name="Bewley C."/>
        </authorList>
    </citation>
    <scope>NUCLEOTIDE SEQUENCE</scope>
    <source>
        <strain evidence="11">NIES-1699</strain>
    </source>
</reference>
<keyword evidence="12" id="KW-1185">Reference proteome</keyword>
<protein>
    <submittedName>
        <fullName evidence="11">Uncharacterized protein</fullName>
    </submittedName>
</protein>
<feature type="binding site" evidence="6">
    <location>
        <position position="197"/>
    </location>
    <ligand>
        <name>S-adenosyl-L-methionine</name>
        <dbReference type="ChEBI" id="CHEBI:59789"/>
    </ligand>
</feature>
<keyword evidence="8" id="KW-1133">Transmembrane helix</keyword>
<dbReference type="GO" id="GO:0003723">
    <property type="term" value="F:RNA binding"/>
    <property type="evidence" value="ECO:0007669"/>
    <property type="project" value="UniProtKB-UniRule"/>
</dbReference>
<dbReference type="PROSITE" id="PS50041">
    <property type="entry name" value="C_TYPE_LECTIN_2"/>
    <property type="match status" value="1"/>
</dbReference>
<dbReference type="InterPro" id="IPR018314">
    <property type="entry name" value="RsmB/NOL1/NOP2-like_CS"/>
</dbReference>
<feature type="binding site" evidence="6">
    <location>
        <begin position="105"/>
        <end position="111"/>
    </location>
    <ligand>
        <name>S-adenosyl-L-methionine</name>
        <dbReference type="ChEBI" id="CHEBI:59789"/>
    </ligand>
</feature>
<evidence type="ECO:0000259" key="10">
    <source>
        <dbReference type="PROSITE" id="PS51686"/>
    </source>
</evidence>
<feature type="transmembrane region" description="Helical" evidence="8">
    <location>
        <begin position="1089"/>
        <end position="1111"/>
    </location>
</feature>
<evidence type="ECO:0000256" key="3">
    <source>
        <dbReference type="ARBA" id="ARBA00022679"/>
    </source>
</evidence>
<dbReference type="PROSITE" id="PS51686">
    <property type="entry name" value="SAM_MT_RSMB_NOP"/>
    <property type="match status" value="1"/>
</dbReference>
<name>A0AAD7UB61_9STRA</name>
<dbReference type="InterPro" id="IPR001678">
    <property type="entry name" value="MeTrfase_RsmB-F_NOP2_dom"/>
</dbReference>
<dbReference type="InterPro" id="IPR029063">
    <property type="entry name" value="SAM-dependent_MTases_sf"/>
</dbReference>
<keyword evidence="3 6" id="KW-0808">Transferase</keyword>